<dbReference type="InterPro" id="IPR027417">
    <property type="entry name" value="P-loop_NTPase"/>
</dbReference>
<proteinExistence type="inferred from homology"/>
<dbReference type="CDD" id="cd19481">
    <property type="entry name" value="RecA-like_protease"/>
    <property type="match status" value="1"/>
</dbReference>
<dbReference type="RefSeq" id="WP_301814519.1">
    <property type="nucleotide sequence ID" value="NZ_JAUJZH010000028.1"/>
</dbReference>
<dbReference type="Pfam" id="PF00004">
    <property type="entry name" value="AAA"/>
    <property type="match status" value="2"/>
</dbReference>
<dbReference type="Proteomes" id="UP001169027">
    <property type="component" value="Unassembled WGS sequence"/>
</dbReference>
<dbReference type="Gene3D" id="3.40.50.300">
    <property type="entry name" value="P-loop containing nucleotide triphosphate hydrolases"/>
    <property type="match status" value="2"/>
</dbReference>
<dbReference type="PANTHER" id="PTHR23073">
    <property type="entry name" value="26S PROTEASOME REGULATORY SUBUNIT"/>
    <property type="match status" value="1"/>
</dbReference>
<evidence type="ECO:0000256" key="2">
    <source>
        <dbReference type="ARBA" id="ARBA00022741"/>
    </source>
</evidence>
<comment type="caution">
    <text evidence="5">The sequence shown here is derived from an EMBL/GenBank/DDBJ whole genome shotgun (WGS) entry which is preliminary data.</text>
</comment>
<keyword evidence="6" id="KW-1185">Reference proteome</keyword>
<evidence type="ECO:0000313" key="5">
    <source>
        <dbReference type="EMBL" id="MDO1536456.1"/>
    </source>
</evidence>
<protein>
    <submittedName>
        <fullName evidence="5">ATP-binding protein</fullName>
    </submittedName>
</protein>
<accession>A0ABT8SC15</accession>
<evidence type="ECO:0000259" key="4">
    <source>
        <dbReference type="SMART" id="SM00382"/>
    </source>
</evidence>
<feature type="domain" description="AAA+ ATPase" evidence="4">
    <location>
        <begin position="463"/>
        <end position="594"/>
    </location>
</feature>
<comment type="similarity">
    <text evidence="1">Belongs to the AAA ATPase family.</text>
</comment>
<dbReference type="InterPro" id="IPR003959">
    <property type="entry name" value="ATPase_AAA_core"/>
</dbReference>
<gene>
    <name evidence="5" type="ORF">Q2T77_29650</name>
</gene>
<keyword evidence="3 5" id="KW-0067">ATP-binding</keyword>
<dbReference type="SMART" id="SM00382">
    <property type="entry name" value="AAA"/>
    <property type="match status" value="2"/>
</dbReference>
<dbReference type="GO" id="GO:0005524">
    <property type="term" value="F:ATP binding"/>
    <property type="evidence" value="ECO:0007669"/>
    <property type="project" value="UniProtKB-KW"/>
</dbReference>
<evidence type="ECO:0000256" key="1">
    <source>
        <dbReference type="ARBA" id="ARBA00006914"/>
    </source>
</evidence>
<dbReference type="InterPro" id="IPR050221">
    <property type="entry name" value="26S_Proteasome_ATPase"/>
</dbReference>
<evidence type="ECO:0000256" key="3">
    <source>
        <dbReference type="ARBA" id="ARBA00022840"/>
    </source>
</evidence>
<sequence length="672" mass="73386">MLVSLKASRKFVVGGEFEHDGLAEFLGLQHWTLPSCDFDEKAVHAELRALHKAAERDLQHARAPAYLAGNVVRLATLAGLSDTDCRILEFVVLIQTDQLVRETANWLGDLSSVNLYFALAAVLGIPESDVRASLASRGTLARSGLVSMGRFGTASLADKLELLSTDFADSISSTDADPIDLLKDMVVPGSSSVLALEDYAHIGPSLSILRPYLKHALESNRTGVNVFLHGAPGTGKSQLARLLAQEFECELFEVTSEDDDGDPVGGERRLRAFRAAQSFFSQRRSLILFDEVEDVFNDGDVILGRRGTVQSRKGWLNRMLEENKVPTLWLSNAIHTLDAAFIRRFDMVIELPVPPRAQRERILRHACGELLAPDALKRLADSESLAPAVVTRAAAVVHCIQGEILEGSSSEAIERLIEGTLEAQGHRTPKRAALDQLPPTYEPSLVNADTDLVAMASGLVRTRAGRICLYGPPGTGKTAYGRWLAERIGVPLMIKRASDLMSKWVGGSEKNIARAFRSAEEEGAVLLIDEVDSFLQDRRHARASWEVSQVNELLTQMECFGGVFIASTNLVRNLDQAALRRFDLKIKLDFLKPEQAARLLGLQCAALGLGTPTPAQLSRVTRLIQLTPGDFAAIARRSRFHPIASVDYLLVALEAECAMKEAGARSVLGFLA</sequence>
<name>A0ABT8SC15_9BURK</name>
<keyword evidence="2" id="KW-0547">Nucleotide-binding</keyword>
<reference evidence="5" key="1">
    <citation type="submission" date="2023-06" db="EMBL/GenBank/DDBJ databases">
        <authorList>
            <person name="Jiang Y."/>
            <person name="Liu Q."/>
        </authorList>
    </citation>
    <scope>NUCLEOTIDE SEQUENCE</scope>
    <source>
        <strain evidence="5">CGMCC 1.12090</strain>
    </source>
</reference>
<dbReference type="InterPro" id="IPR003593">
    <property type="entry name" value="AAA+_ATPase"/>
</dbReference>
<feature type="domain" description="AAA+ ATPase" evidence="4">
    <location>
        <begin position="222"/>
        <end position="355"/>
    </location>
</feature>
<organism evidence="5 6">
    <name type="scientific">Variovorax ginsengisoli</name>
    <dbReference type="NCBI Taxonomy" id="363844"/>
    <lineage>
        <taxon>Bacteria</taxon>
        <taxon>Pseudomonadati</taxon>
        <taxon>Pseudomonadota</taxon>
        <taxon>Betaproteobacteria</taxon>
        <taxon>Burkholderiales</taxon>
        <taxon>Comamonadaceae</taxon>
        <taxon>Variovorax</taxon>
    </lineage>
</organism>
<dbReference type="SUPFAM" id="SSF52540">
    <property type="entry name" value="P-loop containing nucleoside triphosphate hydrolases"/>
    <property type="match status" value="2"/>
</dbReference>
<dbReference type="EMBL" id="JAUKVY010000028">
    <property type="protein sequence ID" value="MDO1536456.1"/>
    <property type="molecule type" value="Genomic_DNA"/>
</dbReference>
<evidence type="ECO:0000313" key="6">
    <source>
        <dbReference type="Proteomes" id="UP001169027"/>
    </source>
</evidence>